<dbReference type="InterPro" id="IPR010466">
    <property type="entry name" value="DUF1058"/>
</dbReference>
<dbReference type="PROSITE" id="PS51257">
    <property type="entry name" value="PROKAR_LIPOPROTEIN"/>
    <property type="match status" value="1"/>
</dbReference>
<name>A0A858RA87_9PROT</name>
<dbReference type="Pfam" id="PF06347">
    <property type="entry name" value="SH3_4"/>
    <property type="match status" value="2"/>
</dbReference>
<reference evidence="2" key="1">
    <citation type="submission" date="2020-04" db="EMBL/GenBank/DDBJ databases">
        <title>A desert anoxygenic phototrophic bacterium fixes CO2 using RubisCO under aerobic conditions.</title>
        <authorList>
            <person name="Tang K."/>
        </authorList>
    </citation>
    <scope>NUCLEOTIDE SEQUENCE [LARGE SCALE GENOMIC DNA]</scope>
    <source>
        <strain evidence="2">MIMtkB3</strain>
    </source>
</reference>
<keyword evidence="1" id="KW-0732">Signal</keyword>
<feature type="signal peptide" evidence="1">
    <location>
        <begin position="1"/>
        <end position="32"/>
    </location>
</feature>
<dbReference type="Gene3D" id="2.30.30.40">
    <property type="entry name" value="SH3 Domains"/>
    <property type="match status" value="2"/>
</dbReference>
<dbReference type="Proteomes" id="UP000501891">
    <property type="component" value="Chromosome"/>
</dbReference>
<feature type="chain" id="PRO_5032760645" evidence="1">
    <location>
        <begin position="33"/>
        <end position="186"/>
    </location>
</feature>
<dbReference type="KEGG" id="acru:HHL28_15630"/>
<evidence type="ECO:0000256" key="1">
    <source>
        <dbReference type="SAM" id="SignalP"/>
    </source>
</evidence>
<proteinExistence type="predicted"/>
<dbReference type="AlphaFoldDB" id="A0A858RA87"/>
<organism evidence="2 3">
    <name type="scientific">Aerophototrophica crusticola</name>
    <dbReference type="NCBI Taxonomy" id="1709002"/>
    <lineage>
        <taxon>Bacteria</taxon>
        <taxon>Pseudomonadati</taxon>
        <taxon>Pseudomonadota</taxon>
        <taxon>Alphaproteobacteria</taxon>
        <taxon>Rhodospirillales</taxon>
        <taxon>Rhodospirillaceae</taxon>
        <taxon>Aerophototrophica</taxon>
    </lineage>
</organism>
<evidence type="ECO:0000313" key="2">
    <source>
        <dbReference type="EMBL" id="QJE74314.1"/>
    </source>
</evidence>
<evidence type="ECO:0000313" key="3">
    <source>
        <dbReference type="Proteomes" id="UP000501891"/>
    </source>
</evidence>
<protein>
    <submittedName>
        <fullName evidence="2">SH3 domain-containing protein</fullName>
    </submittedName>
</protein>
<keyword evidence="3" id="KW-1185">Reference proteome</keyword>
<gene>
    <name evidence="2" type="ORF">HHL28_15630</name>
</gene>
<accession>A0A858RA87</accession>
<dbReference type="EMBL" id="CP051775">
    <property type="protein sequence ID" value="QJE74314.1"/>
    <property type="molecule type" value="Genomic_DNA"/>
</dbReference>
<sequence>MASRVWTGWFGGAACALALAASLLLAPMPVQATEEPNEADPKPDAIVRSGLPVPRFVTLRSGQVNVRTGPGKSYPIEWVFTRPGMPVEITAEFDTWRRIRDVEGTQGWVHQSMVSGRRGLVVTGEVRTLRQAASGTAPAIAQAEPGVMGKLKSCKGDWCEVEIQGYDGWMKKGEFWGAYPAEEVKD</sequence>